<feature type="transmembrane region" description="Helical" evidence="14">
    <location>
        <begin position="82"/>
        <end position="102"/>
    </location>
</feature>
<keyword evidence="4 14" id="KW-1003">Cell membrane</keyword>
<comment type="subcellular location">
    <subcellularLocation>
        <location evidence="1 14">Cell membrane</location>
        <topology evidence="1 14">Multi-pass membrane protein</topology>
    </subcellularLocation>
</comment>
<evidence type="ECO:0000256" key="1">
    <source>
        <dbReference type="ARBA" id="ARBA00004651"/>
    </source>
</evidence>
<dbReference type="InterPro" id="IPR006369">
    <property type="entry name" value="Protohaem_IX_farnesylTrfase"/>
</dbReference>
<dbReference type="GO" id="GO:0008495">
    <property type="term" value="F:protoheme IX farnesyltransferase activity"/>
    <property type="evidence" value="ECO:0007669"/>
    <property type="project" value="UniProtKB-UniRule"/>
</dbReference>
<dbReference type="GO" id="GO:0005886">
    <property type="term" value="C:plasma membrane"/>
    <property type="evidence" value="ECO:0007669"/>
    <property type="project" value="UniProtKB-SubCell"/>
</dbReference>
<dbReference type="NCBIfam" id="TIGR01473">
    <property type="entry name" value="cyoE_ctaB"/>
    <property type="match status" value="1"/>
</dbReference>
<keyword evidence="7 14" id="KW-1133">Transmembrane helix</keyword>
<comment type="function">
    <text evidence="14">Converts heme B (protoheme IX) to heme O by substitution of the vinyl group on carbon 2 of heme B porphyrin ring with a hydroxyethyl farnesyl side group.</text>
</comment>
<keyword evidence="9 14" id="KW-0472">Membrane</keyword>
<keyword evidence="5 14" id="KW-0808">Transferase</keyword>
<dbReference type="InterPro" id="IPR044878">
    <property type="entry name" value="UbiA_sf"/>
</dbReference>
<dbReference type="PANTHER" id="PTHR43448:SF7">
    <property type="entry name" value="4-HYDROXYBENZOATE SOLANESYLTRANSFERASE"/>
    <property type="match status" value="1"/>
</dbReference>
<dbReference type="HAMAP" id="MF_00154">
    <property type="entry name" value="CyoE_CtaB"/>
    <property type="match status" value="1"/>
</dbReference>
<dbReference type="RefSeq" id="WP_126675234.1">
    <property type="nucleotide sequence ID" value="NZ_RYZR01000008.1"/>
</dbReference>
<dbReference type="FunFam" id="1.10.357.140:FF:000001">
    <property type="entry name" value="Protoheme IX farnesyltransferase"/>
    <property type="match status" value="1"/>
</dbReference>
<comment type="pathway">
    <text evidence="2 14">Porphyrin-containing compound metabolism; heme O biosynthesis; heme O from protoheme: step 1/1.</text>
</comment>
<evidence type="ECO:0000256" key="4">
    <source>
        <dbReference type="ARBA" id="ARBA00022475"/>
    </source>
</evidence>
<dbReference type="Gene3D" id="1.10.357.140">
    <property type="entry name" value="UbiA prenyltransferase"/>
    <property type="match status" value="1"/>
</dbReference>
<evidence type="ECO:0000256" key="13">
    <source>
        <dbReference type="ARBA" id="ARBA00047690"/>
    </source>
</evidence>
<dbReference type="OrthoDB" id="9814417at2"/>
<evidence type="ECO:0000313" key="16">
    <source>
        <dbReference type="Proteomes" id="UP000267077"/>
    </source>
</evidence>
<dbReference type="InterPro" id="IPR000537">
    <property type="entry name" value="UbiA_prenyltransferase"/>
</dbReference>
<evidence type="ECO:0000256" key="3">
    <source>
        <dbReference type="ARBA" id="ARBA00012292"/>
    </source>
</evidence>
<dbReference type="EMBL" id="RYZR01000008">
    <property type="protein sequence ID" value="RUL61525.1"/>
    <property type="molecule type" value="Genomic_DNA"/>
</dbReference>
<evidence type="ECO:0000256" key="9">
    <source>
        <dbReference type="ARBA" id="ARBA00023136"/>
    </source>
</evidence>
<dbReference type="AlphaFoldDB" id="A0A3S0RCC4"/>
<dbReference type="InterPro" id="IPR030470">
    <property type="entry name" value="UbiA_prenylTrfase_CS"/>
</dbReference>
<dbReference type="CDD" id="cd13957">
    <property type="entry name" value="PT_UbiA_Cox10"/>
    <property type="match status" value="1"/>
</dbReference>
<feature type="transmembrane region" description="Helical" evidence="14">
    <location>
        <begin position="264"/>
        <end position="281"/>
    </location>
</feature>
<keyword evidence="8 14" id="KW-0350">Heme biosynthesis</keyword>
<protein>
    <recommendedName>
        <fullName evidence="11 14">Protoheme IX farnesyltransferase</fullName>
        <ecNumber evidence="3 14">2.5.1.141</ecNumber>
    </recommendedName>
    <alternativeName>
        <fullName evidence="12 14">Heme B farnesyltransferase</fullName>
    </alternativeName>
    <alternativeName>
        <fullName evidence="10 14">Heme O synthase</fullName>
    </alternativeName>
</protein>
<keyword evidence="16" id="KW-1185">Reference proteome</keyword>
<evidence type="ECO:0000256" key="2">
    <source>
        <dbReference type="ARBA" id="ARBA00004919"/>
    </source>
</evidence>
<feature type="transmembrane region" description="Helical" evidence="14">
    <location>
        <begin position="205"/>
        <end position="226"/>
    </location>
</feature>
<dbReference type="GO" id="GO:0048034">
    <property type="term" value="P:heme O biosynthetic process"/>
    <property type="evidence" value="ECO:0007669"/>
    <property type="project" value="UniProtKB-UniRule"/>
</dbReference>
<evidence type="ECO:0000313" key="15">
    <source>
        <dbReference type="EMBL" id="RUL61525.1"/>
    </source>
</evidence>
<name>A0A3S0RCC4_9GAMM</name>
<feature type="transmembrane region" description="Helical" evidence="14">
    <location>
        <begin position="232"/>
        <end position="252"/>
    </location>
</feature>
<evidence type="ECO:0000256" key="14">
    <source>
        <dbReference type="HAMAP-Rule" id="MF_00154"/>
    </source>
</evidence>
<feature type="transmembrane region" description="Helical" evidence="14">
    <location>
        <begin position="40"/>
        <end position="61"/>
    </location>
</feature>
<dbReference type="PROSITE" id="PS00943">
    <property type="entry name" value="UBIA"/>
    <property type="match status" value="1"/>
</dbReference>
<dbReference type="PANTHER" id="PTHR43448">
    <property type="entry name" value="PROTOHEME IX FARNESYLTRANSFERASE, MITOCHONDRIAL"/>
    <property type="match status" value="1"/>
</dbReference>
<comment type="similarity">
    <text evidence="14">Belongs to the UbiA prenyltransferase family. Protoheme IX farnesyltransferase subfamily.</text>
</comment>
<dbReference type="Pfam" id="PF01040">
    <property type="entry name" value="UbiA"/>
    <property type="match status" value="1"/>
</dbReference>
<evidence type="ECO:0000256" key="11">
    <source>
        <dbReference type="ARBA" id="ARBA00040810"/>
    </source>
</evidence>
<feature type="transmembrane region" description="Helical" evidence="14">
    <location>
        <begin position="108"/>
        <end position="129"/>
    </location>
</feature>
<dbReference type="UniPathway" id="UPA00834">
    <property type="reaction ID" value="UER00712"/>
</dbReference>
<keyword evidence="6 14" id="KW-0812">Transmembrane</keyword>
<accession>A0A3S0RCC4</accession>
<proteinExistence type="inferred from homology"/>
<reference evidence="15 16" key="1">
    <citation type="submission" date="2018-12" db="EMBL/GenBank/DDBJ databases">
        <title>Dyella dinghuensis sp. nov. DHOA06 and Dyella choica sp. nov. 4M-K27, isolated from forest soil.</title>
        <authorList>
            <person name="Qiu L.-H."/>
            <person name="Gao Z.-H."/>
        </authorList>
    </citation>
    <scope>NUCLEOTIDE SEQUENCE [LARGE SCALE GENOMIC DNA]</scope>
    <source>
        <strain evidence="15 16">DHOA06</strain>
    </source>
</reference>
<dbReference type="Proteomes" id="UP000267077">
    <property type="component" value="Unassembled WGS sequence"/>
</dbReference>
<evidence type="ECO:0000256" key="6">
    <source>
        <dbReference type="ARBA" id="ARBA00022692"/>
    </source>
</evidence>
<comment type="catalytic activity">
    <reaction evidence="13 14">
        <text>heme b + (2E,6E)-farnesyl diphosphate + H2O = Fe(II)-heme o + diphosphate</text>
        <dbReference type="Rhea" id="RHEA:28070"/>
        <dbReference type="ChEBI" id="CHEBI:15377"/>
        <dbReference type="ChEBI" id="CHEBI:33019"/>
        <dbReference type="ChEBI" id="CHEBI:60344"/>
        <dbReference type="ChEBI" id="CHEBI:60530"/>
        <dbReference type="ChEBI" id="CHEBI:175763"/>
        <dbReference type="EC" id="2.5.1.141"/>
    </reaction>
</comment>
<feature type="transmembrane region" description="Helical" evidence="14">
    <location>
        <begin position="136"/>
        <end position="156"/>
    </location>
</feature>
<evidence type="ECO:0000256" key="12">
    <source>
        <dbReference type="ARBA" id="ARBA00042475"/>
    </source>
</evidence>
<sequence>MSLAREYLQLTKPRVVALLVFCAVIGMFLAVPGIPPWRALVFGTLGIWMASGSAAAFNHLIDERIDKLMARTARRPLATGKLNAHQVLIFAVVLGILSMVILGMLVNMLTAVLTFGGLIGYALVYTAYLKRATPQNIVIGGLAGAIPPVLGWTAVTGALHPFALQMCLIIFVWTPPHFWALAIFRRDDYARAQIPMLPVTHGVRYTRWQILLYTILLVIVSLLPAITGYSGLIYFGGAAVLGVGFLYYAIRLMNPPDEFFAMRVFKYSIIYLMALFAFLLADHWLMGPLAQQGAALHQAA</sequence>
<evidence type="ECO:0000256" key="8">
    <source>
        <dbReference type="ARBA" id="ARBA00023133"/>
    </source>
</evidence>
<dbReference type="EC" id="2.5.1.141" evidence="3 14"/>
<dbReference type="NCBIfam" id="NF003349">
    <property type="entry name" value="PRK04375.1-2"/>
    <property type="match status" value="1"/>
</dbReference>
<evidence type="ECO:0000256" key="10">
    <source>
        <dbReference type="ARBA" id="ARBA00030253"/>
    </source>
</evidence>
<evidence type="ECO:0000256" key="7">
    <source>
        <dbReference type="ARBA" id="ARBA00022989"/>
    </source>
</evidence>
<evidence type="ECO:0000256" key="5">
    <source>
        <dbReference type="ARBA" id="ARBA00022679"/>
    </source>
</evidence>
<feature type="transmembrane region" description="Helical" evidence="14">
    <location>
        <begin position="162"/>
        <end position="184"/>
    </location>
</feature>
<gene>
    <name evidence="14" type="primary">cyoE</name>
    <name evidence="15" type="ORF">EKH79_17995</name>
</gene>
<feature type="transmembrane region" description="Helical" evidence="14">
    <location>
        <begin position="15"/>
        <end position="34"/>
    </location>
</feature>
<comment type="miscellaneous">
    <text evidence="14">Carbon 2 of the heme B porphyrin ring is defined according to the Fischer nomenclature.</text>
</comment>
<organism evidence="15 16">
    <name type="scientific">Dyella dinghuensis</name>
    <dbReference type="NCBI Taxonomy" id="1920169"/>
    <lineage>
        <taxon>Bacteria</taxon>
        <taxon>Pseudomonadati</taxon>
        <taxon>Pseudomonadota</taxon>
        <taxon>Gammaproteobacteria</taxon>
        <taxon>Lysobacterales</taxon>
        <taxon>Rhodanobacteraceae</taxon>
        <taxon>Dyella</taxon>
    </lineage>
</organism>
<comment type="caution">
    <text evidence="15">The sequence shown here is derived from an EMBL/GenBank/DDBJ whole genome shotgun (WGS) entry which is preliminary data.</text>
</comment>